<dbReference type="SUPFAM" id="SSF53335">
    <property type="entry name" value="S-adenosyl-L-methionine-dependent methyltransferases"/>
    <property type="match status" value="1"/>
</dbReference>
<keyword evidence="6" id="KW-1185">Reference proteome</keyword>
<dbReference type="InterPro" id="IPR001372">
    <property type="entry name" value="Dynein_light_chain_typ-1/2"/>
</dbReference>
<gene>
    <name evidence="5" type="primary">METTL13</name>
    <name evidence="5" type="ORF">Ciccas_001190</name>
</gene>
<name>A0ABD2QKP7_9PLAT</name>
<comment type="similarity">
    <text evidence="1">Belongs to the methyltransferase superfamily.</text>
</comment>
<dbReference type="PANTHER" id="PTHR12176:SF78">
    <property type="entry name" value="EEF1A LYSINE AND N-TERMINAL METHYLTRANSFERASE"/>
    <property type="match status" value="1"/>
</dbReference>
<dbReference type="AlphaFoldDB" id="A0ABD2QKP7"/>
<dbReference type="InterPro" id="IPR037177">
    <property type="entry name" value="DLC_sf"/>
</dbReference>
<dbReference type="InterPro" id="IPR029063">
    <property type="entry name" value="SAM-dependent_MTases_sf"/>
</dbReference>
<sequence>MFSLLPKVEGQFTSREYWNQFFKKQIGSFEWYGSYWDHVELFSKYCRKSDAVLILGCGNSDIGLEIAKNNGVSCSVNVDFDVNVIRQMKQKHANKIKSLDSKLIYEVADVLKLNDDIKNSNLATSYQCIVDKGTFDALYSEDSILPKLEKMLDIIDELLSTVGRYVVITLAQSHILDALCDSFLLKSGKERECIFAKDDDKCPVFSVRLANQKNFNYVPPQGVFLVPYGHSQDSSFCGPRAEADLAISMRLQSFLLVKLHEAFYFPHLDAMKEELNTAVCNFGFDENKKTFPICSVPTAYNRSTVQEFTIKNDDEYLVDLVDLDKELWACRLIFNKQMNLVQTLVCSKKRSKERSLVAWLYLMGVSMVEKALSVLVSIFASCDEQIVYHGIVPAFLWSQPNLSILLFTTESFMAKIYQLTLKLVKSHAGECEKQHELWFEDIHAVEKSLLLNTLLDSLKPQMDGNKSGNIDATEMANALKIPVQERTEDDIPKGVEIVTSDMKKYRLLNLIKIVRLNMAEHNNPEMMLRQIKVDLDRIYGRAHHCFLIKGRYCGYYSHETGTSIVFKTEDEIFVIYKSPDI</sequence>
<evidence type="ECO:0000256" key="1">
    <source>
        <dbReference type="ARBA" id="ARBA00008361"/>
    </source>
</evidence>
<dbReference type="GO" id="GO:0008168">
    <property type="term" value="F:methyltransferase activity"/>
    <property type="evidence" value="ECO:0007669"/>
    <property type="project" value="UniProtKB-KW"/>
</dbReference>
<protein>
    <submittedName>
        <fullName evidence="5">Methyltransferase-like protein 13</fullName>
    </submittedName>
</protein>
<dbReference type="PANTHER" id="PTHR12176">
    <property type="entry name" value="SAM-DEPENDENT METHYLTRANSFERASE SUPERFAMILY PROTEIN"/>
    <property type="match status" value="1"/>
</dbReference>
<dbReference type="Gene3D" id="3.30.740.10">
    <property type="entry name" value="Protein Inhibitor Of Neuronal Nitric Oxide Synthase"/>
    <property type="match status" value="1"/>
</dbReference>
<dbReference type="SUPFAM" id="SSF54648">
    <property type="entry name" value="DLC"/>
    <property type="match status" value="1"/>
</dbReference>
<keyword evidence="4" id="KW-0511">Multifunctional enzyme</keyword>
<proteinExistence type="inferred from homology"/>
<accession>A0ABD2QKP7</accession>
<reference evidence="5 6" key="1">
    <citation type="submission" date="2024-11" db="EMBL/GenBank/DDBJ databases">
        <title>Adaptive evolution of stress response genes in parasites aligns with host niche diversity.</title>
        <authorList>
            <person name="Hahn C."/>
            <person name="Resl P."/>
        </authorList>
    </citation>
    <scope>NUCLEOTIDE SEQUENCE [LARGE SCALE GENOMIC DNA]</scope>
    <source>
        <strain evidence="5">EGGRZ-B1_66</strain>
        <tissue evidence="5">Body</tissue>
    </source>
</reference>
<dbReference type="SMART" id="SM01375">
    <property type="entry name" value="Dynein_light"/>
    <property type="match status" value="1"/>
</dbReference>
<dbReference type="EMBL" id="JBJKFK010000074">
    <property type="protein sequence ID" value="KAL3320123.1"/>
    <property type="molecule type" value="Genomic_DNA"/>
</dbReference>
<keyword evidence="3" id="KW-0808">Transferase</keyword>
<evidence type="ECO:0000313" key="6">
    <source>
        <dbReference type="Proteomes" id="UP001626550"/>
    </source>
</evidence>
<dbReference type="InterPro" id="IPR018247">
    <property type="entry name" value="EF_Hand_1_Ca_BS"/>
</dbReference>
<dbReference type="GO" id="GO:0032259">
    <property type="term" value="P:methylation"/>
    <property type="evidence" value="ECO:0007669"/>
    <property type="project" value="UniProtKB-KW"/>
</dbReference>
<comment type="caution">
    <text evidence="5">The sequence shown here is derived from an EMBL/GenBank/DDBJ whole genome shotgun (WGS) entry which is preliminary data.</text>
</comment>
<dbReference type="Pfam" id="PF01221">
    <property type="entry name" value="Dynein_light"/>
    <property type="match status" value="1"/>
</dbReference>
<keyword evidence="2" id="KW-0489">Methyltransferase</keyword>
<evidence type="ECO:0000256" key="3">
    <source>
        <dbReference type="ARBA" id="ARBA00022679"/>
    </source>
</evidence>
<evidence type="ECO:0000313" key="5">
    <source>
        <dbReference type="EMBL" id="KAL3320123.1"/>
    </source>
</evidence>
<dbReference type="Gene3D" id="3.40.50.150">
    <property type="entry name" value="Vaccinia Virus protein VP39"/>
    <property type="match status" value="1"/>
</dbReference>
<dbReference type="PROSITE" id="PS00018">
    <property type="entry name" value="EF_HAND_1"/>
    <property type="match status" value="1"/>
</dbReference>
<dbReference type="InterPro" id="IPR051419">
    <property type="entry name" value="Lys/N-term_MeTrsfase_sf"/>
</dbReference>
<evidence type="ECO:0000256" key="4">
    <source>
        <dbReference type="ARBA" id="ARBA00023268"/>
    </source>
</evidence>
<organism evidence="5 6">
    <name type="scientific">Cichlidogyrus casuarinus</name>
    <dbReference type="NCBI Taxonomy" id="1844966"/>
    <lineage>
        <taxon>Eukaryota</taxon>
        <taxon>Metazoa</taxon>
        <taxon>Spiralia</taxon>
        <taxon>Lophotrochozoa</taxon>
        <taxon>Platyhelminthes</taxon>
        <taxon>Monogenea</taxon>
        <taxon>Monopisthocotylea</taxon>
        <taxon>Dactylogyridea</taxon>
        <taxon>Ancyrocephalidae</taxon>
        <taxon>Cichlidogyrus</taxon>
    </lineage>
</organism>
<evidence type="ECO:0000256" key="2">
    <source>
        <dbReference type="ARBA" id="ARBA00022603"/>
    </source>
</evidence>
<dbReference type="Proteomes" id="UP001626550">
    <property type="component" value="Unassembled WGS sequence"/>
</dbReference>